<protein>
    <recommendedName>
        <fullName evidence="3">Integrase</fullName>
    </recommendedName>
</protein>
<keyword evidence="2" id="KW-1185">Reference proteome</keyword>
<dbReference type="RefSeq" id="WP_143328095.1">
    <property type="nucleotide sequence ID" value="NZ_FCOE02000013.1"/>
</dbReference>
<dbReference type="EMBL" id="FCOE02000013">
    <property type="protein sequence ID" value="SAK73276.1"/>
    <property type="molecule type" value="Genomic_DNA"/>
</dbReference>
<dbReference type="InterPro" id="IPR013762">
    <property type="entry name" value="Integrase-like_cat_sf"/>
</dbReference>
<proteinExistence type="predicted"/>
<dbReference type="Gene3D" id="1.10.443.10">
    <property type="entry name" value="Intergrase catalytic core"/>
    <property type="match status" value="1"/>
</dbReference>
<dbReference type="GO" id="GO:0015074">
    <property type="term" value="P:DNA integration"/>
    <property type="evidence" value="ECO:0007669"/>
    <property type="project" value="InterPro"/>
</dbReference>
<reference evidence="1" key="1">
    <citation type="submission" date="2016-01" db="EMBL/GenBank/DDBJ databases">
        <authorList>
            <person name="Peeters C."/>
        </authorList>
    </citation>
    <scope>NUCLEOTIDE SEQUENCE [LARGE SCALE GENOMIC DNA]</scope>
    <source>
        <strain evidence="1">LMG 29323</strain>
    </source>
</reference>
<dbReference type="GO" id="GO:0003677">
    <property type="term" value="F:DNA binding"/>
    <property type="evidence" value="ECO:0007669"/>
    <property type="project" value="InterPro"/>
</dbReference>
<dbReference type="STRING" id="1777141.AWB80_04075"/>
<name>A0A158BUB0_9BURK</name>
<dbReference type="Proteomes" id="UP000054911">
    <property type="component" value="Unassembled WGS sequence"/>
</dbReference>
<sequence length="678" mass="76651">MSRMFQAKLDIPENAALPDEWDVASTGLAPPDDFVVSRYANGVAASTLADIYWNWTPYDPDGRPRWLCFDYWQKTTSRIDRPMRQRMSRLRSGIVADMQRFMALLIYKKRGASLSFSSLTESLSVLRLMGQYSEKHEIGYEDFWSSSTLLEDFCSSLDTKTAVTKVARLMGVFMAMNPETDLGFTLGCAELFATLQKRVSDFPANRQTPPMPTRVYSSVLTALNTELNNFDVISDCYLALVARLAALRSIPGGDRKSFCDVGSMLAEYGLTEYFREKGITPTMHGVSSGLSNIQTVCRLTVQAYTGMRHSEAQMLPYHCLSAEKRPGATHYFLGGRTTKFENGRIRRTQWVTSKEGARAVDIARRVATAIYEVIGDTPHQADERISRYPLFVATSYLEFAGRQTYQVVTQDAYLTSDNRLTSPPFAQLLKRLRPVINEGDLRELEEIDPHRAWGDDPDYGVGQAWSLRSHQFRRSLALYAQRSGLVSLPSLRRQLQHITREMSLYYSKGSVFAKNFIENDPTDYKEHICKDWRDAKPVSEAMAFLRDVVFADEPLFGAAGIFEQQKKNRGQIVDRAITLKQFQKGLTAYKATPFGGCVKVGECDKAGLRMMGVLCLEDCKNIVIKLSKLNRAIDQQQHLVNSLEQSSITYHLEKDDLDSMVAARKRCLEIANRGSDRV</sequence>
<evidence type="ECO:0000313" key="1">
    <source>
        <dbReference type="EMBL" id="SAK73276.1"/>
    </source>
</evidence>
<evidence type="ECO:0008006" key="3">
    <source>
        <dbReference type="Google" id="ProtNLM"/>
    </source>
</evidence>
<dbReference type="GO" id="GO:0006310">
    <property type="term" value="P:DNA recombination"/>
    <property type="evidence" value="ECO:0007669"/>
    <property type="project" value="InterPro"/>
</dbReference>
<dbReference type="OrthoDB" id="8768428at2"/>
<dbReference type="AlphaFoldDB" id="A0A158BUB0"/>
<accession>A0A158BUB0</accession>
<organism evidence="1 2">
    <name type="scientific">Caballeronia pedi</name>
    <dbReference type="NCBI Taxonomy" id="1777141"/>
    <lineage>
        <taxon>Bacteria</taxon>
        <taxon>Pseudomonadati</taxon>
        <taxon>Pseudomonadota</taxon>
        <taxon>Betaproteobacteria</taxon>
        <taxon>Burkholderiales</taxon>
        <taxon>Burkholderiaceae</taxon>
        <taxon>Caballeronia</taxon>
    </lineage>
</organism>
<gene>
    <name evidence="1" type="ORF">AWB80_04075</name>
</gene>
<comment type="caution">
    <text evidence="1">The sequence shown here is derived from an EMBL/GenBank/DDBJ whole genome shotgun (WGS) entry which is preliminary data.</text>
</comment>
<evidence type="ECO:0000313" key="2">
    <source>
        <dbReference type="Proteomes" id="UP000054911"/>
    </source>
</evidence>